<organism evidence="2 3">
    <name type="scientific">Armillaria ostoyae</name>
    <name type="common">Armillaria root rot fungus</name>
    <dbReference type="NCBI Taxonomy" id="47428"/>
    <lineage>
        <taxon>Eukaryota</taxon>
        <taxon>Fungi</taxon>
        <taxon>Dikarya</taxon>
        <taxon>Basidiomycota</taxon>
        <taxon>Agaricomycotina</taxon>
        <taxon>Agaricomycetes</taxon>
        <taxon>Agaricomycetidae</taxon>
        <taxon>Agaricales</taxon>
        <taxon>Marasmiineae</taxon>
        <taxon>Physalacriaceae</taxon>
        <taxon>Armillaria</taxon>
    </lineage>
</organism>
<evidence type="ECO:0000259" key="1">
    <source>
        <dbReference type="Pfam" id="PF06985"/>
    </source>
</evidence>
<dbReference type="Pfam" id="PF06985">
    <property type="entry name" value="HET"/>
    <property type="match status" value="1"/>
</dbReference>
<dbReference type="AlphaFoldDB" id="A0A284R4S2"/>
<dbReference type="PANTHER" id="PTHR24148">
    <property type="entry name" value="ANKYRIN REPEAT DOMAIN-CONTAINING PROTEIN 39 HOMOLOG-RELATED"/>
    <property type="match status" value="1"/>
</dbReference>
<dbReference type="OrthoDB" id="5418601at2759"/>
<reference evidence="3" key="1">
    <citation type="journal article" date="2017" name="Nat. Ecol. Evol.">
        <title>Genome expansion and lineage-specific genetic innovations in the forest pathogenic fungi Armillaria.</title>
        <authorList>
            <person name="Sipos G."/>
            <person name="Prasanna A.N."/>
            <person name="Walter M.C."/>
            <person name="O'Connor E."/>
            <person name="Balint B."/>
            <person name="Krizsan K."/>
            <person name="Kiss B."/>
            <person name="Hess J."/>
            <person name="Varga T."/>
            <person name="Slot J."/>
            <person name="Riley R."/>
            <person name="Boka B."/>
            <person name="Rigling D."/>
            <person name="Barry K."/>
            <person name="Lee J."/>
            <person name="Mihaltcheva S."/>
            <person name="LaButti K."/>
            <person name="Lipzen A."/>
            <person name="Waldron R."/>
            <person name="Moloney N.M."/>
            <person name="Sperisen C."/>
            <person name="Kredics L."/>
            <person name="Vagvoelgyi C."/>
            <person name="Patrignani A."/>
            <person name="Fitzpatrick D."/>
            <person name="Nagy I."/>
            <person name="Doyle S."/>
            <person name="Anderson J.B."/>
            <person name="Grigoriev I.V."/>
            <person name="Gueldener U."/>
            <person name="Muensterkoetter M."/>
            <person name="Nagy L.G."/>
        </authorList>
    </citation>
    <scope>NUCLEOTIDE SEQUENCE [LARGE SCALE GENOMIC DNA]</scope>
    <source>
        <strain evidence="3">C18/9</strain>
    </source>
</reference>
<name>A0A284R4S2_ARMOS</name>
<dbReference type="PANTHER" id="PTHR24148:SF64">
    <property type="entry name" value="HETEROKARYON INCOMPATIBILITY DOMAIN-CONTAINING PROTEIN"/>
    <property type="match status" value="1"/>
</dbReference>
<sequence>MCIFRIWLGKIKRALERWILAIQHLCPAERLVAEMPTLREFREHIKNPQVTITALTEANVEEESVVIPKQRVYTGGKRVIPSSLADVSCAVLGIERLLELLNDILETSRYTIETQPIPFLLQSYIAEGCDFGTAYSRLRPRWCNGNVASIATDLYNEEVNDGQMRNEALDGSRVVHMDIAPRRVWDLHSNRVVSHWFLRPNQRGEVWAISHAWMEENRRVVVSTPINGKQWPIQIPADANLDLIRIEMLNLGAEYAWLDVLCLRQKGNENEELRTEEWKLDLPTMGYVYQEAKRVVYNLSGLGMPLRSDAGDLNNNRCWFKRVWTLQETSANHIIAGDTPDGPLHANLNEEGHYEDEMVASLNEQLKSLENICHGTGTRHAFDVLKHMQQRTSENPIDRVAGLAFLLNSQTIPAYYEKESPGHAWKALVDVMGKWQREDMLFLYPKSGENGKKWRPSWEQVMSTYVRPTNRLLGSGCVVRNDEAGTDWFHGFCIKKGLVKGLNKPGREDATSCDRQGELIVEANDVDKTEHTFQINATHQHLIPEDIYTMLCDKETSKYWVIGRRLSDYKFEKVSVCTMNDNETRRRLWGLRIAVECHNILV</sequence>
<accession>A0A284R4S2</accession>
<dbReference type="EMBL" id="FUEG01000004">
    <property type="protein sequence ID" value="SJL03716.1"/>
    <property type="molecule type" value="Genomic_DNA"/>
</dbReference>
<evidence type="ECO:0000313" key="3">
    <source>
        <dbReference type="Proteomes" id="UP000219338"/>
    </source>
</evidence>
<gene>
    <name evidence="2" type="ORF">ARMOST_07073</name>
</gene>
<feature type="domain" description="Heterokaryon incompatibility" evidence="1">
    <location>
        <begin position="208"/>
        <end position="300"/>
    </location>
</feature>
<dbReference type="InterPro" id="IPR052895">
    <property type="entry name" value="HetReg/Transcr_Mod"/>
</dbReference>
<dbReference type="InterPro" id="IPR010730">
    <property type="entry name" value="HET"/>
</dbReference>
<protein>
    <recommendedName>
        <fullName evidence="1">Heterokaryon incompatibility domain-containing protein</fullName>
    </recommendedName>
</protein>
<dbReference type="STRING" id="47428.A0A284R4S2"/>
<evidence type="ECO:0000313" key="2">
    <source>
        <dbReference type="EMBL" id="SJL03716.1"/>
    </source>
</evidence>
<dbReference type="OMA" id="FQINATH"/>
<keyword evidence="3" id="KW-1185">Reference proteome</keyword>
<dbReference type="Proteomes" id="UP000219338">
    <property type="component" value="Unassembled WGS sequence"/>
</dbReference>
<proteinExistence type="predicted"/>